<evidence type="ECO:0000313" key="3">
    <source>
        <dbReference type="Proteomes" id="UP000247702"/>
    </source>
</evidence>
<name>A0A2Z6R046_9GLOM</name>
<sequence length="139" mass="16544">MVKDWDHIIEKNEIDDVIKNIVKIYGAAFVKPLVFNNRMKVIAFFKNEDGLMRALRRTIMKNPHNNQWQVRIQDEKFKRRAIRRMKKTKKDTVLNDGKETGKKKGKQPSNLQEHIPRNIPSVPSTLEAHLMEHRRERFS</sequence>
<organism evidence="2 3">
    <name type="scientific">Rhizophagus clarus</name>
    <dbReference type="NCBI Taxonomy" id="94130"/>
    <lineage>
        <taxon>Eukaryota</taxon>
        <taxon>Fungi</taxon>
        <taxon>Fungi incertae sedis</taxon>
        <taxon>Mucoromycota</taxon>
        <taxon>Glomeromycotina</taxon>
        <taxon>Glomeromycetes</taxon>
        <taxon>Glomerales</taxon>
        <taxon>Glomeraceae</taxon>
        <taxon>Rhizophagus</taxon>
    </lineage>
</organism>
<comment type="caution">
    <text evidence="2">The sequence shown here is derived from an EMBL/GenBank/DDBJ whole genome shotgun (WGS) entry which is preliminary data.</text>
</comment>
<dbReference type="AlphaFoldDB" id="A0A2Z6R046"/>
<reference evidence="2 3" key="1">
    <citation type="submission" date="2017-11" db="EMBL/GenBank/DDBJ databases">
        <title>The genome of Rhizophagus clarus HR1 reveals common genetic basis of auxotrophy among arbuscular mycorrhizal fungi.</title>
        <authorList>
            <person name="Kobayashi Y."/>
        </authorList>
    </citation>
    <scope>NUCLEOTIDE SEQUENCE [LARGE SCALE GENOMIC DNA]</scope>
    <source>
        <strain evidence="2 3">HR1</strain>
    </source>
</reference>
<keyword evidence="3" id="KW-1185">Reference proteome</keyword>
<gene>
    <name evidence="2" type="ORF">RclHR1_26190001</name>
</gene>
<dbReference type="Proteomes" id="UP000247702">
    <property type="component" value="Unassembled WGS sequence"/>
</dbReference>
<protein>
    <submittedName>
        <fullName evidence="2">Uncharacterized protein</fullName>
    </submittedName>
</protein>
<accession>A0A2Z6R046</accession>
<feature type="region of interest" description="Disordered" evidence="1">
    <location>
        <begin position="85"/>
        <end position="124"/>
    </location>
</feature>
<feature type="compositionally biased region" description="Basic and acidic residues" evidence="1">
    <location>
        <begin position="90"/>
        <end position="102"/>
    </location>
</feature>
<proteinExistence type="predicted"/>
<evidence type="ECO:0000313" key="2">
    <source>
        <dbReference type="EMBL" id="GBB95807.1"/>
    </source>
</evidence>
<evidence type="ECO:0000256" key="1">
    <source>
        <dbReference type="SAM" id="MobiDB-lite"/>
    </source>
</evidence>
<dbReference type="EMBL" id="BEXD01001801">
    <property type="protein sequence ID" value="GBB95807.1"/>
    <property type="molecule type" value="Genomic_DNA"/>
</dbReference>